<sequence length="107" mass="12131">MSISARYNSISTDDVQTPGLETPYSRFPNVNHSAINGKDLDISAIVTKRQQQLDAVLHEISGLETIMDSVRNLHQQLVDKKEKITRYMNLHKRLVSALWCIPNEVLA</sequence>
<keyword evidence="3" id="KW-1185">Reference proteome</keyword>
<comment type="caution">
    <text evidence="2">The sequence shown here is derived from an EMBL/GenBank/DDBJ whole genome shotgun (WGS) entry which is preliminary data.</text>
</comment>
<dbReference type="Proteomes" id="UP000714275">
    <property type="component" value="Unassembled WGS sequence"/>
</dbReference>
<feature type="region of interest" description="Disordered" evidence="1">
    <location>
        <begin position="1"/>
        <end position="23"/>
    </location>
</feature>
<organism evidence="2 3">
    <name type="scientific">Suillus placidus</name>
    <dbReference type="NCBI Taxonomy" id="48579"/>
    <lineage>
        <taxon>Eukaryota</taxon>
        <taxon>Fungi</taxon>
        <taxon>Dikarya</taxon>
        <taxon>Basidiomycota</taxon>
        <taxon>Agaricomycotina</taxon>
        <taxon>Agaricomycetes</taxon>
        <taxon>Agaricomycetidae</taxon>
        <taxon>Boletales</taxon>
        <taxon>Suillineae</taxon>
        <taxon>Suillaceae</taxon>
        <taxon>Suillus</taxon>
    </lineage>
</organism>
<dbReference type="EMBL" id="JABBWD010000049">
    <property type="protein sequence ID" value="KAG1773303.1"/>
    <property type="molecule type" value="Genomic_DNA"/>
</dbReference>
<gene>
    <name evidence="2" type="ORF">EV702DRAFT_1201180</name>
</gene>
<dbReference type="AlphaFoldDB" id="A0A9P7D072"/>
<dbReference type="OrthoDB" id="2691749at2759"/>
<evidence type="ECO:0000256" key="1">
    <source>
        <dbReference type="SAM" id="MobiDB-lite"/>
    </source>
</evidence>
<feature type="compositionally biased region" description="Polar residues" evidence="1">
    <location>
        <begin position="1"/>
        <end position="15"/>
    </location>
</feature>
<protein>
    <submittedName>
        <fullName evidence="2">Uncharacterized protein</fullName>
    </submittedName>
</protein>
<proteinExistence type="predicted"/>
<evidence type="ECO:0000313" key="2">
    <source>
        <dbReference type="EMBL" id="KAG1773303.1"/>
    </source>
</evidence>
<name>A0A9P7D072_9AGAM</name>
<accession>A0A9P7D072</accession>
<reference evidence="2" key="1">
    <citation type="journal article" date="2020" name="New Phytol.">
        <title>Comparative genomics reveals dynamic genome evolution in host specialist ectomycorrhizal fungi.</title>
        <authorList>
            <person name="Lofgren L.A."/>
            <person name="Nguyen N.H."/>
            <person name="Vilgalys R."/>
            <person name="Ruytinx J."/>
            <person name="Liao H.L."/>
            <person name="Branco S."/>
            <person name="Kuo A."/>
            <person name="LaButti K."/>
            <person name="Lipzen A."/>
            <person name="Andreopoulos W."/>
            <person name="Pangilinan J."/>
            <person name="Riley R."/>
            <person name="Hundley H."/>
            <person name="Na H."/>
            <person name="Barry K."/>
            <person name="Grigoriev I.V."/>
            <person name="Stajich J.E."/>
            <person name="Kennedy P.G."/>
        </authorList>
    </citation>
    <scope>NUCLEOTIDE SEQUENCE</scope>
    <source>
        <strain evidence="2">DOB743</strain>
    </source>
</reference>
<evidence type="ECO:0000313" key="3">
    <source>
        <dbReference type="Proteomes" id="UP000714275"/>
    </source>
</evidence>